<dbReference type="AlphaFoldDB" id="A0A316VXD7"/>
<keyword evidence="4 13" id="KW-0645">Protease</keyword>
<feature type="signal peptide" evidence="13">
    <location>
        <begin position="1"/>
        <end position="25"/>
    </location>
</feature>
<feature type="compositionally biased region" description="Polar residues" evidence="14">
    <location>
        <begin position="275"/>
        <end position="287"/>
    </location>
</feature>
<keyword evidence="5 12" id="KW-0479">Metal-binding</keyword>
<dbReference type="PANTHER" id="PTHR33478">
    <property type="entry name" value="EXTRACELLULAR METALLOPROTEINASE MEP"/>
    <property type="match status" value="1"/>
</dbReference>
<feature type="binding site" evidence="12">
    <location>
        <position position="619"/>
    </location>
    <ligand>
        <name>Zn(2+)</name>
        <dbReference type="ChEBI" id="CHEBI:29105"/>
        <note>catalytic</note>
    </ligand>
</feature>
<dbReference type="STRING" id="1522189.A0A316VXD7"/>
<protein>
    <recommendedName>
        <fullName evidence="13">Extracellular metalloproteinase</fullName>
        <ecNumber evidence="13">3.4.24.-</ecNumber>
    </recommendedName>
    <alternativeName>
        <fullName evidence="13">Fungalysin</fullName>
    </alternativeName>
</protein>
<evidence type="ECO:0000313" key="17">
    <source>
        <dbReference type="Proteomes" id="UP000245783"/>
    </source>
</evidence>
<feature type="domain" description="FTP" evidence="15">
    <location>
        <begin position="125"/>
        <end position="168"/>
    </location>
</feature>
<feature type="binding site" evidence="12">
    <location>
        <position position="589"/>
    </location>
    <ligand>
        <name>Zn(2+)</name>
        <dbReference type="ChEBI" id="CHEBI:29105"/>
        <note>catalytic</note>
    </ligand>
</feature>
<evidence type="ECO:0000256" key="1">
    <source>
        <dbReference type="ARBA" id="ARBA00004613"/>
    </source>
</evidence>
<feature type="active site" evidence="11">
    <location>
        <position position="590"/>
    </location>
</feature>
<dbReference type="GO" id="GO:0005615">
    <property type="term" value="C:extracellular space"/>
    <property type="evidence" value="ECO:0007669"/>
    <property type="project" value="InterPro"/>
</dbReference>
<evidence type="ECO:0000256" key="6">
    <source>
        <dbReference type="ARBA" id="ARBA00022729"/>
    </source>
</evidence>
<evidence type="ECO:0000256" key="4">
    <source>
        <dbReference type="ARBA" id="ARBA00022670"/>
    </source>
</evidence>
<evidence type="ECO:0000256" key="2">
    <source>
        <dbReference type="ARBA" id="ARBA00006006"/>
    </source>
</evidence>
<dbReference type="RefSeq" id="XP_025369134.1">
    <property type="nucleotide sequence ID" value="XM_025514114.1"/>
</dbReference>
<accession>A0A316VXD7</accession>
<evidence type="ECO:0000256" key="14">
    <source>
        <dbReference type="SAM" id="MobiDB-lite"/>
    </source>
</evidence>
<evidence type="ECO:0000256" key="13">
    <source>
        <dbReference type="RuleBase" id="RU364017"/>
    </source>
</evidence>
<dbReference type="InterPro" id="IPR050371">
    <property type="entry name" value="Fungal_virulence_M36"/>
</dbReference>
<dbReference type="InParanoid" id="A0A316VXD7"/>
<gene>
    <name evidence="16" type="ORF">IE81DRAFT_323976</name>
</gene>
<dbReference type="EC" id="3.4.24.-" evidence="13"/>
<dbReference type="CDD" id="cd09596">
    <property type="entry name" value="M36"/>
    <property type="match status" value="1"/>
</dbReference>
<dbReference type="InterPro" id="IPR001842">
    <property type="entry name" value="Peptidase_M36"/>
</dbReference>
<evidence type="ECO:0000256" key="5">
    <source>
        <dbReference type="ARBA" id="ARBA00022723"/>
    </source>
</evidence>
<reference evidence="16 17" key="1">
    <citation type="journal article" date="2018" name="Mol. Biol. Evol.">
        <title>Broad Genomic Sampling Reveals a Smut Pathogenic Ancestry of the Fungal Clade Ustilaginomycotina.</title>
        <authorList>
            <person name="Kijpornyongpan T."/>
            <person name="Mondo S.J."/>
            <person name="Barry K."/>
            <person name="Sandor L."/>
            <person name="Lee J."/>
            <person name="Lipzen A."/>
            <person name="Pangilinan J."/>
            <person name="LaButti K."/>
            <person name="Hainaut M."/>
            <person name="Henrissat B."/>
            <person name="Grigoriev I.V."/>
            <person name="Spatafora J.W."/>
            <person name="Aime M.C."/>
        </authorList>
    </citation>
    <scope>NUCLEOTIDE SEQUENCE [LARGE SCALE GENOMIC DNA]</scope>
    <source>
        <strain evidence="16 17">MCA 4658</strain>
    </source>
</reference>
<evidence type="ECO:0000259" key="15">
    <source>
        <dbReference type="Pfam" id="PF07504"/>
    </source>
</evidence>
<dbReference type="PANTHER" id="PTHR33478:SF1">
    <property type="entry name" value="EXTRACELLULAR METALLOPROTEINASE MEP"/>
    <property type="match status" value="1"/>
</dbReference>
<dbReference type="GeneID" id="37035984"/>
<dbReference type="InterPro" id="IPR027268">
    <property type="entry name" value="Peptidase_M4/M1_CTD_sf"/>
</dbReference>
<feature type="region of interest" description="Disordered" evidence="14">
    <location>
        <begin position="264"/>
        <end position="288"/>
    </location>
</feature>
<dbReference type="GO" id="GO:0004222">
    <property type="term" value="F:metalloendopeptidase activity"/>
    <property type="evidence" value="ECO:0007669"/>
    <property type="project" value="InterPro"/>
</dbReference>
<dbReference type="Proteomes" id="UP000245783">
    <property type="component" value="Unassembled WGS sequence"/>
</dbReference>
<evidence type="ECO:0000256" key="12">
    <source>
        <dbReference type="PIRSR" id="PIRSR601842-2"/>
    </source>
</evidence>
<dbReference type="Pfam" id="PF02128">
    <property type="entry name" value="Peptidase_M36"/>
    <property type="match status" value="1"/>
</dbReference>
<dbReference type="Gene3D" id="3.10.170.10">
    <property type="match status" value="1"/>
</dbReference>
<organism evidence="16 17">
    <name type="scientific">Ceraceosorus guamensis</name>
    <dbReference type="NCBI Taxonomy" id="1522189"/>
    <lineage>
        <taxon>Eukaryota</taxon>
        <taxon>Fungi</taxon>
        <taxon>Dikarya</taxon>
        <taxon>Basidiomycota</taxon>
        <taxon>Ustilaginomycotina</taxon>
        <taxon>Exobasidiomycetes</taxon>
        <taxon>Ceraceosorales</taxon>
        <taxon>Ceraceosoraceae</taxon>
        <taxon>Ceraceosorus</taxon>
    </lineage>
</organism>
<feature type="chain" id="PRO_5016190566" description="Extracellular metalloproteinase" evidence="13">
    <location>
        <begin position="26"/>
        <end position="837"/>
    </location>
</feature>
<proteinExistence type="inferred from homology"/>
<evidence type="ECO:0000256" key="3">
    <source>
        <dbReference type="ARBA" id="ARBA00022525"/>
    </source>
</evidence>
<dbReference type="OrthoDB" id="3227768at2759"/>
<dbReference type="SUPFAM" id="SSF55486">
    <property type="entry name" value="Metalloproteases ('zincins'), catalytic domain"/>
    <property type="match status" value="1"/>
</dbReference>
<comment type="similarity">
    <text evidence="2 13">Belongs to the peptidase M36 family.</text>
</comment>
<comment type="subcellular location">
    <subcellularLocation>
        <location evidence="1 13">Secreted</location>
    </subcellularLocation>
</comment>
<evidence type="ECO:0000256" key="7">
    <source>
        <dbReference type="ARBA" id="ARBA00022801"/>
    </source>
</evidence>
<evidence type="ECO:0000256" key="8">
    <source>
        <dbReference type="ARBA" id="ARBA00022833"/>
    </source>
</evidence>
<evidence type="ECO:0000256" key="10">
    <source>
        <dbReference type="ARBA" id="ARBA00023145"/>
    </source>
</evidence>
<evidence type="ECO:0000256" key="9">
    <source>
        <dbReference type="ARBA" id="ARBA00023049"/>
    </source>
</evidence>
<evidence type="ECO:0000256" key="11">
    <source>
        <dbReference type="PIRSR" id="PIRSR601842-1"/>
    </source>
</evidence>
<keyword evidence="6 13" id="KW-0732">Signal</keyword>
<keyword evidence="3 13" id="KW-0964">Secreted</keyword>
<dbReference type="GO" id="GO:0008270">
    <property type="term" value="F:zinc ion binding"/>
    <property type="evidence" value="ECO:0007669"/>
    <property type="project" value="InterPro"/>
</dbReference>
<keyword evidence="7 13" id="KW-0378">Hydrolase</keyword>
<name>A0A316VXD7_9BASI</name>
<dbReference type="Pfam" id="PF07504">
    <property type="entry name" value="FTP"/>
    <property type="match status" value="1"/>
</dbReference>
<dbReference type="GO" id="GO:0006508">
    <property type="term" value="P:proteolysis"/>
    <property type="evidence" value="ECO:0007669"/>
    <property type="project" value="UniProtKB-KW"/>
</dbReference>
<feature type="binding site" evidence="12">
    <location>
        <position position="593"/>
    </location>
    <ligand>
        <name>Zn(2+)</name>
        <dbReference type="ChEBI" id="CHEBI:29105"/>
        <note>catalytic</note>
    </ligand>
</feature>
<evidence type="ECO:0000313" key="16">
    <source>
        <dbReference type="EMBL" id="PWN41974.1"/>
    </source>
</evidence>
<dbReference type="InterPro" id="IPR011096">
    <property type="entry name" value="FTP_domain"/>
</dbReference>
<dbReference type="Gene3D" id="1.10.390.10">
    <property type="entry name" value="Neutral Protease Domain 2"/>
    <property type="match status" value="1"/>
</dbReference>
<comment type="cofactor">
    <cofactor evidence="12">
        <name>Zn(2+)</name>
        <dbReference type="ChEBI" id="CHEBI:29105"/>
    </cofactor>
    <text evidence="12">Binds 1 zinc ion per subunit.</text>
</comment>
<keyword evidence="8 12" id="KW-0862">Zinc</keyword>
<keyword evidence="10 13" id="KW-0865">Zymogen</keyword>
<dbReference type="EMBL" id="KZ819385">
    <property type="protein sequence ID" value="PWN41974.1"/>
    <property type="molecule type" value="Genomic_DNA"/>
</dbReference>
<keyword evidence="9 13" id="KW-0482">Metalloprotease</keyword>
<keyword evidence="17" id="KW-1185">Reference proteome</keyword>
<sequence>MILLGRTHLALVAAVALAILSAAPSSSIKLHELHKSNVFSPTGRRSLNFGAVHARQRSYTHAETLHSDHAGAALQQSHHHVSAIPTHLKDPTHIALYLAELESAHREMLQQGPDGSRKLRVLPESYTDDISDISRIFVKQSINGIDVDDASLQLLVGTDGQVISYSSTLYNGPNPAFAGVGPASRDDGDALYKRDQLVFGAGDEGAHQQVTLTGSKVAAGDPRYAALYFMAHATPNTMLAITLQSATASPAALEVAASPIRLSPAQERDDEPFNTAEQAGSLQSVPGTTGAVDARRVWSQDGEGGLRLAWRLNVPMDWPDHSNFYQATVDIETGDILNVHDWNKDYSGGQHDLAANWAEVHSRPAKHQAVEDAATQPAEVEKISRPSDIGTPQYRVLAWPANDPTEANRTTVAGWADSIASPFGWHSVGNKTYDYTRGNNVWASAFGTTMSPPSNRSLSAYGKLVHGDLSFIFPFDWRKADKAHEDLAPEAYANASVTNLFYHVSAYHDLFHRYGFTAQSGNFEEYQEPGKGKGGDAILAFAQSAAGINNADFTTPPDGQPGRMRMYKWKTVANATQRDGDFEAGVVLHEATHGLSIRLTGPPSDSSCLGWGEASGMGEGLGDIIATIVRRRSPTRDIYPMGSWVSHNKNGIRRYPYSTNLTLSPETYSSLNGMWEPHSIGEVWAAVLYQVEEGLRGAHGWHPDLFPPVPDSPKEKWDEFYLTEKEIISNMPSSAKGKRASRQPVPRHGNTLFIQILLDALKTQPCRPSFLTARDAFLSAEKALTGGRDTCLIWERFAQRGLGTKAKNIGSTPWGGGIRTNSFEVPDLCNSTLNALA</sequence>